<evidence type="ECO:0000313" key="9">
    <source>
        <dbReference type="EMBL" id="PWB75035.1"/>
    </source>
</evidence>
<evidence type="ECO:0000256" key="1">
    <source>
        <dbReference type="ARBA" id="ARBA00006540"/>
    </source>
</evidence>
<dbReference type="SUPFAM" id="SSF50447">
    <property type="entry name" value="Translation proteins"/>
    <property type="match status" value="1"/>
</dbReference>
<dbReference type="Pfam" id="PF00297">
    <property type="entry name" value="Ribosomal_L3"/>
    <property type="match status" value="1"/>
</dbReference>
<comment type="similarity">
    <text evidence="1 7">Belongs to the universal ribosomal protein uL3 family.</text>
</comment>
<gene>
    <name evidence="7" type="primary">rplC</name>
    <name evidence="9" type="ORF">C3F09_03095</name>
</gene>
<dbReference type="Gene3D" id="2.40.30.10">
    <property type="entry name" value="Translation factors"/>
    <property type="match status" value="1"/>
</dbReference>
<evidence type="ECO:0000256" key="8">
    <source>
        <dbReference type="SAM" id="MobiDB-lite"/>
    </source>
</evidence>
<evidence type="ECO:0000256" key="6">
    <source>
        <dbReference type="ARBA" id="ARBA00035243"/>
    </source>
</evidence>
<evidence type="ECO:0000256" key="4">
    <source>
        <dbReference type="ARBA" id="ARBA00022980"/>
    </source>
</evidence>
<comment type="function">
    <text evidence="7">One of the primary rRNA binding proteins, it binds directly near the 3'-end of the 23S rRNA, where it nucleates assembly of the 50S subunit.</text>
</comment>
<dbReference type="FunFam" id="2.40.30.10:FF:000004">
    <property type="entry name" value="50S ribosomal protein L3"/>
    <property type="match status" value="1"/>
</dbReference>
<dbReference type="InterPro" id="IPR000597">
    <property type="entry name" value="Ribosomal_uL3"/>
</dbReference>
<dbReference type="HAMAP" id="MF_01325_B">
    <property type="entry name" value="Ribosomal_uL3_B"/>
    <property type="match status" value="1"/>
</dbReference>
<sequence length="208" mass="22528">MKEILGKKIGMTRIFKETGEMVPVTVIEAGPCPVIAKRPAGKRGASYQVGFGTIRTKLVNKPKAGHFAKAGIEPTRWLRQIRYDDAELEIGAQLKVDIFKEGEKVDVTGISRGLGFQGAVKLHHFGGGPKTHGQSDRRRAPGSVGSSSYPSRVFKGMRMAAKMGKERVTALNLSVAKIIAEQNLLLVEGSIPGVRGALVKVRLSNRKK</sequence>
<organism evidence="9 10">
    <name type="scientific">candidate division GN15 bacterium</name>
    <dbReference type="NCBI Taxonomy" id="2072418"/>
    <lineage>
        <taxon>Bacteria</taxon>
        <taxon>candidate division GN15</taxon>
    </lineage>
</organism>
<dbReference type="GO" id="GO:0003735">
    <property type="term" value="F:structural constituent of ribosome"/>
    <property type="evidence" value="ECO:0007669"/>
    <property type="project" value="UniProtKB-UniRule"/>
</dbReference>
<evidence type="ECO:0000256" key="7">
    <source>
        <dbReference type="HAMAP-Rule" id="MF_01325"/>
    </source>
</evidence>
<keyword evidence="2 7" id="KW-0699">rRNA-binding</keyword>
<evidence type="ECO:0000256" key="5">
    <source>
        <dbReference type="ARBA" id="ARBA00023274"/>
    </source>
</evidence>
<dbReference type="GO" id="GO:0019843">
    <property type="term" value="F:rRNA binding"/>
    <property type="evidence" value="ECO:0007669"/>
    <property type="project" value="UniProtKB-UniRule"/>
</dbReference>
<protein>
    <recommendedName>
        <fullName evidence="6 7">Large ribosomal subunit protein uL3</fullName>
    </recommendedName>
</protein>
<comment type="subunit">
    <text evidence="7">Part of the 50S ribosomal subunit. Forms a cluster with proteins L14 and L19.</text>
</comment>
<dbReference type="InterPro" id="IPR009000">
    <property type="entry name" value="Transl_B-barrel_sf"/>
</dbReference>
<dbReference type="InterPro" id="IPR019927">
    <property type="entry name" value="Ribosomal_uL3_bac/org-type"/>
</dbReference>
<dbReference type="GO" id="GO:0006412">
    <property type="term" value="P:translation"/>
    <property type="evidence" value="ECO:0007669"/>
    <property type="project" value="UniProtKB-UniRule"/>
</dbReference>
<comment type="caution">
    <text evidence="9">The sequence shown here is derived from an EMBL/GenBank/DDBJ whole genome shotgun (WGS) entry which is preliminary data.</text>
</comment>
<keyword evidence="5 7" id="KW-0687">Ribonucleoprotein</keyword>
<feature type="region of interest" description="Disordered" evidence="8">
    <location>
        <begin position="125"/>
        <end position="149"/>
    </location>
</feature>
<accession>A0A855XAL2</accession>
<evidence type="ECO:0000313" key="10">
    <source>
        <dbReference type="Proteomes" id="UP000250918"/>
    </source>
</evidence>
<dbReference type="AlphaFoldDB" id="A0A855XAL2"/>
<keyword evidence="3 7" id="KW-0694">RNA-binding</keyword>
<evidence type="ECO:0000256" key="2">
    <source>
        <dbReference type="ARBA" id="ARBA00022730"/>
    </source>
</evidence>
<evidence type="ECO:0000256" key="3">
    <source>
        <dbReference type="ARBA" id="ARBA00022884"/>
    </source>
</evidence>
<proteinExistence type="inferred from homology"/>
<dbReference type="Proteomes" id="UP000250918">
    <property type="component" value="Unassembled WGS sequence"/>
</dbReference>
<dbReference type="NCBIfam" id="TIGR03625">
    <property type="entry name" value="L3_bact"/>
    <property type="match status" value="1"/>
</dbReference>
<dbReference type="PANTHER" id="PTHR11229:SF16">
    <property type="entry name" value="LARGE RIBOSOMAL SUBUNIT PROTEIN UL3C"/>
    <property type="match status" value="1"/>
</dbReference>
<dbReference type="EMBL" id="PQAP01000015">
    <property type="protein sequence ID" value="PWB75035.1"/>
    <property type="molecule type" value="Genomic_DNA"/>
</dbReference>
<dbReference type="GO" id="GO:0022625">
    <property type="term" value="C:cytosolic large ribosomal subunit"/>
    <property type="evidence" value="ECO:0007669"/>
    <property type="project" value="TreeGrafter"/>
</dbReference>
<reference evidence="9 10" key="1">
    <citation type="journal article" date="2018" name="ISME J.">
        <title>A methanotrophic archaeon couples anaerobic oxidation of methane to Fe(III) reduction.</title>
        <authorList>
            <person name="Cai C."/>
            <person name="Leu A.O."/>
            <person name="Xie G.J."/>
            <person name="Guo J."/>
            <person name="Feng Y."/>
            <person name="Zhao J.X."/>
            <person name="Tyson G.W."/>
            <person name="Yuan Z."/>
            <person name="Hu S."/>
        </authorList>
    </citation>
    <scope>NUCLEOTIDE SEQUENCE [LARGE SCALE GENOMIC DNA]</scope>
    <source>
        <strain evidence="9">FeB_12</strain>
    </source>
</reference>
<dbReference type="Gene3D" id="3.30.160.810">
    <property type="match status" value="1"/>
</dbReference>
<dbReference type="PANTHER" id="PTHR11229">
    <property type="entry name" value="50S RIBOSOMAL PROTEIN L3"/>
    <property type="match status" value="1"/>
</dbReference>
<name>A0A855XAL2_9BACT</name>
<keyword evidence="4 7" id="KW-0689">Ribosomal protein</keyword>